<reference evidence="1" key="1">
    <citation type="journal article" date="2015" name="Nature">
        <title>Complex archaea that bridge the gap between prokaryotes and eukaryotes.</title>
        <authorList>
            <person name="Spang A."/>
            <person name="Saw J.H."/>
            <person name="Jorgensen S.L."/>
            <person name="Zaremba-Niedzwiedzka K."/>
            <person name="Martijn J."/>
            <person name="Lind A.E."/>
            <person name="van Eijk R."/>
            <person name="Schleper C."/>
            <person name="Guy L."/>
            <person name="Ettema T.J."/>
        </authorList>
    </citation>
    <scope>NUCLEOTIDE SEQUENCE</scope>
</reference>
<dbReference type="EMBL" id="LAZR01039794">
    <property type="protein sequence ID" value="KKL16113.1"/>
    <property type="molecule type" value="Genomic_DNA"/>
</dbReference>
<sequence length="104" mass="11885">MGYYTHFNGTINLKDEKTAKIIKYVVEENAPPFDEIDMGEGLVTIDGLKVDFSGEGKYYDDEIKKFCYFIKSLDKEAEGEITAEGEDNYDIWKIVLNKDGVEIL</sequence>
<feature type="non-terminal residue" evidence="1">
    <location>
        <position position="104"/>
    </location>
</feature>
<proteinExistence type="predicted"/>
<comment type="caution">
    <text evidence="1">The sequence shown here is derived from an EMBL/GenBank/DDBJ whole genome shotgun (WGS) entry which is preliminary data.</text>
</comment>
<accession>A0A0F9DW99</accession>
<protein>
    <submittedName>
        <fullName evidence="1">Uncharacterized protein</fullName>
    </submittedName>
</protein>
<gene>
    <name evidence="1" type="ORF">LCGC14_2498790</name>
</gene>
<organism evidence="1">
    <name type="scientific">marine sediment metagenome</name>
    <dbReference type="NCBI Taxonomy" id="412755"/>
    <lineage>
        <taxon>unclassified sequences</taxon>
        <taxon>metagenomes</taxon>
        <taxon>ecological metagenomes</taxon>
    </lineage>
</organism>
<name>A0A0F9DW99_9ZZZZ</name>
<evidence type="ECO:0000313" key="1">
    <source>
        <dbReference type="EMBL" id="KKL16113.1"/>
    </source>
</evidence>
<dbReference type="AlphaFoldDB" id="A0A0F9DW99"/>